<reference evidence="2 3" key="1">
    <citation type="submission" date="2017-11" db="EMBL/GenBank/DDBJ databases">
        <title>Genome sequence of Lysinibacillus sphaericus, a lignin-degrading bacteria isolated from municipal solid waste soil.</title>
        <authorList>
            <person name="Persinoti G.F."/>
            <person name="Paixao D.A."/>
            <person name="Bugg T.D."/>
            <person name="Squina F.M."/>
        </authorList>
    </citation>
    <scope>NUCLEOTIDE SEQUENCE [LARGE SCALE GENOMIC DNA]</scope>
    <source>
        <strain evidence="2 3">A1</strain>
    </source>
</reference>
<feature type="transmembrane region" description="Helical" evidence="1">
    <location>
        <begin position="92"/>
        <end position="110"/>
    </location>
</feature>
<feature type="transmembrane region" description="Helical" evidence="1">
    <location>
        <begin position="7"/>
        <end position="24"/>
    </location>
</feature>
<keyword evidence="3" id="KW-1185">Reference proteome</keyword>
<protein>
    <submittedName>
        <fullName evidence="2">Uncharacterized protein</fullName>
    </submittedName>
</protein>
<dbReference type="AlphaFoldDB" id="A0A2S5D038"/>
<comment type="caution">
    <text evidence="2">The sequence shown here is derived from an EMBL/GenBank/DDBJ whole genome shotgun (WGS) entry which is preliminary data.</text>
</comment>
<feature type="transmembrane region" description="Helical" evidence="1">
    <location>
        <begin position="68"/>
        <end position="86"/>
    </location>
</feature>
<accession>A0A2S5D038</accession>
<evidence type="ECO:0000313" key="2">
    <source>
        <dbReference type="EMBL" id="POZ56358.1"/>
    </source>
</evidence>
<keyword evidence="1" id="KW-0812">Transmembrane</keyword>
<gene>
    <name evidence="2" type="ORF">LYSIN_01141</name>
</gene>
<proteinExistence type="predicted"/>
<keyword evidence="1" id="KW-1133">Transmembrane helix</keyword>
<dbReference type="RefSeq" id="WP_103976528.1">
    <property type="nucleotide sequence ID" value="NZ_PGLV01000001.1"/>
</dbReference>
<evidence type="ECO:0000313" key="3">
    <source>
        <dbReference type="Proteomes" id="UP000237319"/>
    </source>
</evidence>
<dbReference type="Proteomes" id="UP000237319">
    <property type="component" value="Unassembled WGS sequence"/>
</dbReference>
<feature type="transmembrane region" description="Helical" evidence="1">
    <location>
        <begin position="30"/>
        <end position="56"/>
    </location>
</feature>
<dbReference type="EMBL" id="PGLV01000001">
    <property type="protein sequence ID" value="POZ56358.1"/>
    <property type="molecule type" value="Genomic_DNA"/>
</dbReference>
<evidence type="ECO:0000256" key="1">
    <source>
        <dbReference type="SAM" id="Phobius"/>
    </source>
</evidence>
<sequence>MFNRKLLAAFVTTIICYFIVPFFFNDFTNSYFAIGLGVSIISVPILFTIGILASIVIELRTKHILLSYMKHFGCGLICVCVLLLLTEWNIELFFIYTGMAFVYVTVFFISDHMIKSKFVN</sequence>
<keyword evidence="1" id="KW-0472">Membrane</keyword>
<name>A0A2S5D038_LYSSH</name>
<organism evidence="2 3">
    <name type="scientific">Lysinibacillus sphaericus</name>
    <name type="common">Bacillus sphaericus</name>
    <dbReference type="NCBI Taxonomy" id="1421"/>
    <lineage>
        <taxon>Bacteria</taxon>
        <taxon>Bacillati</taxon>
        <taxon>Bacillota</taxon>
        <taxon>Bacilli</taxon>
        <taxon>Bacillales</taxon>
        <taxon>Bacillaceae</taxon>
        <taxon>Lysinibacillus</taxon>
    </lineage>
</organism>